<evidence type="ECO:0000313" key="2">
    <source>
        <dbReference type="EMBL" id="MXP43104.1"/>
    </source>
</evidence>
<dbReference type="EMBL" id="WTYL01000001">
    <property type="protein sequence ID" value="MXP43104.1"/>
    <property type="molecule type" value="Genomic_DNA"/>
</dbReference>
<organism evidence="2 3">
    <name type="scientific">Allopontixanthobacter sediminis</name>
    <dbReference type="NCBI Taxonomy" id="1689985"/>
    <lineage>
        <taxon>Bacteria</taxon>
        <taxon>Pseudomonadati</taxon>
        <taxon>Pseudomonadota</taxon>
        <taxon>Alphaproteobacteria</taxon>
        <taxon>Sphingomonadales</taxon>
        <taxon>Erythrobacteraceae</taxon>
        <taxon>Allopontixanthobacter</taxon>
    </lineage>
</organism>
<dbReference type="OrthoDB" id="9807941at2"/>
<reference evidence="2 3" key="1">
    <citation type="submission" date="2019-12" db="EMBL/GenBank/DDBJ databases">
        <title>Genomic-based taxomic classification of the family Erythrobacteraceae.</title>
        <authorList>
            <person name="Xu L."/>
        </authorList>
    </citation>
    <scope>NUCLEOTIDE SEQUENCE [LARGE SCALE GENOMIC DNA]</scope>
    <source>
        <strain evidence="2 3">KCTC 42453</strain>
    </source>
</reference>
<protein>
    <submittedName>
        <fullName evidence="2">Uncharacterized protein</fullName>
    </submittedName>
</protein>
<keyword evidence="1" id="KW-0812">Transmembrane</keyword>
<feature type="transmembrane region" description="Helical" evidence="1">
    <location>
        <begin position="9"/>
        <end position="27"/>
    </location>
</feature>
<dbReference type="AlphaFoldDB" id="A0A845AZ07"/>
<accession>A0A845AZ07</accession>
<keyword evidence="3" id="KW-1185">Reference proteome</keyword>
<comment type="caution">
    <text evidence="2">The sequence shown here is derived from an EMBL/GenBank/DDBJ whole genome shotgun (WGS) entry which is preliminary data.</text>
</comment>
<evidence type="ECO:0000313" key="3">
    <source>
        <dbReference type="Proteomes" id="UP000431922"/>
    </source>
</evidence>
<dbReference type="RefSeq" id="WP_160754750.1">
    <property type="nucleotide sequence ID" value="NZ_WTYL01000001.1"/>
</dbReference>
<dbReference type="Gene3D" id="1.10.150.20">
    <property type="entry name" value="5' to 3' exonuclease, C-terminal subdomain"/>
    <property type="match status" value="1"/>
</dbReference>
<name>A0A845AZ07_9SPHN</name>
<sequence length="185" mass="19656">MVELIQDNWLLFVIALLIGIAVAYWVFVVTRRTSVVTTRTDALDEGAAPAIRNQALIDTPPASAVSPATAPVVPPGLAGAGTAVAAVVEEQKAEALKATPGDPDETAGDDLSRIKGLGPKLEATLISLGVTRFSQIAAWSEDDIDRIDAQLGRFEGRIRRDNWVAQAQFLAGGDMAGYEEKFGRL</sequence>
<keyword evidence="1" id="KW-1133">Transmembrane helix</keyword>
<keyword evidence="1" id="KW-0472">Membrane</keyword>
<proteinExistence type="predicted"/>
<evidence type="ECO:0000256" key="1">
    <source>
        <dbReference type="SAM" id="Phobius"/>
    </source>
</evidence>
<dbReference type="Proteomes" id="UP000431922">
    <property type="component" value="Unassembled WGS sequence"/>
</dbReference>
<gene>
    <name evidence="2" type="ORF">GRI65_01385</name>
</gene>